<dbReference type="InterPro" id="IPR052030">
    <property type="entry name" value="Peptidase_M20/M20A_hydrolases"/>
</dbReference>
<evidence type="ECO:0000313" key="3">
    <source>
        <dbReference type="Proteomes" id="UP001064087"/>
    </source>
</evidence>
<dbReference type="InterPro" id="IPR002933">
    <property type="entry name" value="Peptidase_M20"/>
</dbReference>
<organism evidence="2 3">
    <name type="scientific">Roseovarius pelagicus</name>
    <dbReference type="NCBI Taxonomy" id="2980108"/>
    <lineage>
        <taxon>Bacteria</taxon>
        <taxon>Pseudomonadati</taxon>
        <taxon>Pseudomonadota</taxon>
        <taxon>Alphaproteobacteria</taxon>
        <taxon>Rhodobacterales</taxon>
        <taxon>Roseobacteraceae</taxon>
        <taxon>Roseovarius</taxon>
    </lineage>
</organism>
<dbReference type="Proteomes" id="UP001064087">
    <property type="component" value="Chromosome"/>
</dbReference>
<dbReference type="PANTHER" id="PTHR30575">
    <property type="entry name" value="PEPTIDASE M20"/>
    <property type="match status" value="1"/>
</dbReference>
<dbReference type="SUPFAM" id="SSF55031">
    <property type="entry name" value="Bacterial exopeptidase dimerisation domain"/>
    <property type="match status" value="1"/>
</dbReference>
<dbReference type="RefSeq" id="WP_263048913.1">
    <property type="nucleotide sequence ID" value="NZ_CP106738.1"/>
</dbReference>
<proteinExistence type="predicted"/>
<evidence type="ECO:0000256" key="1">
    <source>
        <dbReference type="ARBA" id="ARBA00022801"/>
    </source>
</evidence>
<reference evidence="2" key="1">
    <citation type="submission" date="2022-10" db="EMBL/GenBank/DDBJ databases">
        <title>Roseovarius pelagicus sp. nov., isolated from Arctic seawater.</title>
        <authorList>
            <person name="Hong Y.W."/>
            <person name="Hwang C.Y."/>
        </authorList>
    </citation>
    <scope>NUCLEOTIDE SEQUENCE</scope>
    <source>
        <strain evidence="2">HL-MP18</strain>
    </source>
</reference>
<dbReference type="NCBIfam" id="TIGR01891">
    <property type="entry name" value="amidohydrolases"/>
    <property type="match status" value="1"/>
</dbReference>
<dbReference type="Gene3D" id="3.40.630.10">
    <property type="entry name" value="Zn peptidases"/>
    <property type="match status" value="2"/>
</dbReference>
<name>A0ABY6DLY8_9RHOB</name>
<dbReference type="Gene3D" id="3.30.70.360">
    <property type="match status" value="1"/>
</dbReference>
<gene>
    <name evidence="2" type="ORF">N7U68_09155</name>
</gene>
<accession>A0ABY6DLY8</accession>
<evidence type="ECO:0000313" key="2">
    <source>
        <dbReference type="EMBL" id="UXX84785.1"/>
    </source>
</evidence>
<dbReference type="InterPro" id="IPR036264">
    <property type="entry name" value="Bact_exopeptidase_dim_dom"/>
</dbReference>
<dbReference type="SUPFAM" id="SSF53187">
    <property type="entry name" value="Zn-dependent exopeptidases"/>
    <property type="match status" value="1"/>
</dbReference>
<protein>
    <submittedName>
        <fullName evidence="2">Amidohydrolase</fullName>
    </submittedName>
</protein>
<keyword evidence="1" id="KW-0378">Hydrolase</keyword>
<dbReference type="EMBL" id="CP106738">
    <property type="protein sequence ID" value="UXX84785.1"/>
    <property type="molecule type" value="Genomic_DNA"/>
</dbReference>
<keyword evidence="3" id="KW-1185">Reference proteome</keyword>
<sequence length="463" mass="50631">MKPAFWKEATRRSWSIIKPEVERHIHALWEKPELPAMEVAAARLLTEWLRGSGFDIEAPCCGMPTAFIARKRLGPGPCIAILAEYDALPGTANDAVPYRQSRGQRAGHSCGHNQIGAANCGAAIAALKTMQDHKIPGELIVIGCPAEEIVWGKVGLLKKGAFEGVDAILTSHGDYQNGVISRPCQSVVGGEIVFRGESGHGGSIRKTNALDAAELAVQSIERLRAHHFADTQVEHVLRVGGGIPNVTPDEARVWINARQADYDRTSEVYDFLVDVCKHSAQLVGVSFQHLFVSATHGYLPNDRLAEMMMANLQEVGPPAWSDEAKKWMQSLAFECAPNGAFDLDEEVGLYTEGVDPYGQDDGEVSWQIPLGRVNWAYPQQVPLHNWALTALAGYPGSYPGPLMASETLALSAIDLMLNPKVIEQAKEELTERTKGLTLDPPRVGAWETLTQNPEAFWDATWVE</sequence>
<dbReference type="InterPro" id="IPR017439">
    <property type="entry name" value="Amidohydrolase"/>
</dbReference>
<dbReference type="PANTHER" id="PTHR30575:SF0">
    <property type="entry name" value="XAA-ARG DIPEPTIDASE"/>
    <property type="match status" value="1"/>
</dbReference>
<dbReference type="Pfam" id="PF01546">
    <property type="entry name" value="Peptidase_M20"/>
    <property type="match status" value="1"/>
</dbReference>